<dbReference type="AlphaFoldDB" id="A0A1G6RHG4"/>
<gene>
    <name evidence="1" type="ORF">SAMN05216174_106327</name>
</gene>
<keyword evidence="2" id="KW-1185">Reference proteome</keyword>
<evidence type="ECO:0000313" key="1">
    <source>
        <dbReference type="EMBL" id="SDD03435.1"/>
    </source>
</evidence>
<reference evidence="2" key="1">
    <citation type="submission" date="2016-10" db="EMBL/GenBank/DDBJ databases">
        <authorList>
            <person name="Varghese N."/>
            <person name="Submissions S."/>
        </authorList>
    </citation>
    <scope>NUCLEOTIDE SEQUENCE [LARGE SCALE GENOMIC DNA]</scope>
    <source>
        <strain evidence="2">IBRC-M 10403</strain>
    </source>
</reference>
<proteinExistence type="predicted"/>
<dbReference type="STRING" id="1271860.SAMN05216174_106327"/>
<evidence type="ECO:0000313" key="2">
    <source>
        <dbReference type="Proteomes" id="UP000199501"/>
    </source>
</evidence>
<organism evidence="1 2">
    <name type="scientific">Actinokineospora iranica</name>
    <dbReference type="NCBI Taxonomy" id="1271860"/>
    <lineage>
        <taxon>Bacteria</taxon>
        <taxon>Bacillati</taxon>
        <taxon>Actinomycetota</taxon>
        <taxon>Actinomycetes</taxon>
        <taxon>Pseudonocardiales</taxon>
        <taxon>Pseudonocardiaceae</taxon>
        <taxon>Actinokineospora</taxon>
    </lineage>
</organism>
<dbReference type="EMBL" id="FMZZ01000006">
    <property type="protein sequence ID" value="SDD03435.1"/>
    <property type="molecule type" value="Genomic_DNA"/>
</dbReference>
<dbReference type="Proteomes" id="UP000199501">
    <property type="component" value="Unassembled WGS sequence"/>
</dbReference>
<accession>A0A1G6RHG4</accession>
<name>A0A1G6RHG4_9PSEU</name>
<sequence>MILLSTAWSTERSEATTRPTSALTVGNYQHISNPFGWFYLDKRDSPLGNH</sequence>
<protein>
    <submittedName>
        <fullName evidence="1">Uncharacterized protein</fullName>
    </submittedName>
</protein>